<dbReference type="InterPro" id="IPR045600">
    <property type="entry name" value="RelA/SpoT_AH_RIS"/>
</dbReference>
<dbReference type="Gene3D" id="3.30.70.260">
    <property type="match status" value="1"/>
</dbReference>
<keyword evidence="10" id="KW-1185">Reference proteome</keyword>
<dbReference type="Proteomes" id="UP001139319">
    <property type="component" value="Unassembled WGS sequence"/>
</dbReference>
<dbReference type="GO" id="GO:0005886">
    <property type="term" value="C:plasma membrane"/>
    <property type="evidence" value="ECO:0007669"/>
    <property type="project" value="TreeGrafter"/>
</dbReference>
<comment type="caution">
    <text evidence="9">The sequence shown here is derived from an EMBL/GenBank/DDBJ whole genome shotgun (WGS) entry which is preliminary data.</text>
</comment>
<dbReference type="PANTHER" id="PTHR21262">
    <property type="entry name" value="GUANOSINE-3',5'-BIS DIPHOSPHATE 3'-PYROPHOSPHOHYDROLASE"/>
    <property type="match status" value="1"/>
</dbReference>
<dbReference type="PROSITE" id="PS51880">
    <property type="entry name" value="TGS"/>
    <property type="match status" value="1"/>
</dbReference>
<dbReference type="Gene3D" id="3.10.20.30">
    <property type="match status" value="1"/>
</dbReference>
<dbReference type="InterPro" id="IPR045865">
    <property type="entry name" value="ACT-like_dom_sf"/>
</dbReference>
<dbReference type="SUPFAM" id="SSF81271">
    <property type="entry name" value="TGS-like"/>
    <property type="match status" value="1"/>
</dbReference>
<organism evidence="9 10">
    <name type="scientific">Gilvimarinus xylanilyticus</name>
    <dbReference type="NCBI Taxonomy" id="2944139"/>
    <lineage>
        <taxon>Bacteria</taxon>
        <taxon>Pseudomonadati</taxon>
        <taxon>Pseudomonadota</taxon>
        <taxon>Gammaproteobacteria</taxon>
        <taxon>Cellvibrionales</taxon>
        <taxon>Cellvibrionaceae</taxon>
        <taxon>Gilvimarinus</taxon>
    </lineage>
</organism>
<dbReference type="InterPro" id="IPR007685">
    <property type="entry name" value="RelA_SpoT"/>
</dbReference>
<name>A0A9X2KV38_9GAMM</name>
<proteinExistence type="inferred from homology"/>
<sequence>MLTIEALSHRLSSYLEPPQIDKVRRAYYYAEQAHDGQKRRSGEDYISHPLAVADILSAMHMDHQSLMAAMLHDVIEDTGIPKKAIAGQFGDTVAELVDGVSKLTQIEFESQAEKQAENFQKMALAMADDLRVILVKLADRLHNMRTLGAMPPHKKRRIAKETLEIYAPIAHRLGMNDLRLEFEDRGFYAMYPLRATRMQAALKTARGNRKELVEQIQTSIEKRLGREKVNAVVIGREKHLYSIYQKMRQKKKFFKEIMDVYAFRIIVDSVDACYRALGVIHNLYKPVAGEFKDYIAIPKANGYQSLHTVLVGMHGVPIEVQIRTKEMDEMANTGIAAHFLYKSDSSDTLSSSHNRARQWVKGLLEMQRRAGDSLEFIENVKIDLFPDEVYVFTPKGRIVELPHGATAVDFAYAVHTDIGNTCVACRINGRLAPLSQPLQSGQKVTIITAPGAQPNPTWLNFTISGKARSAIRHFLKNQRHHQSVALGKKMLGRALADLDLDIDNLSEEHEQKLLAGTGLSSLEAICEDIGLGNRIAYAVAKLAQPDADITPRGGSIYSPLTIDSSDGVLITFAKCCRPIPGDPIIGHISSGKGLVIHQETCHNLAEIRHNPEKINHVNWAPTVSGEFLVDIRVEVESERGIIATLATRITEQGGNIEHIHVDERDAHNSVINLCIGVQNRIHLANIMRRIRNLSFVIRIQRAKN</sequence>
<gene>
    <name evidence="9" type="ORF">M6D89_17070</name>
</gene>
<dbReference type="GO" id="GO:0015969">
    <property type="term" value="P:guanosine tetraphosphate metabolic process"/>
    <property type="evidence" value="ECO:0007669"/>
    <property type="project" value="InterPro"/>
</dbReference>
<dbReference type="PROSITE" id="PS51671">
    <property type="entry name" value="ACT"/>
    <property type="match status" value="1"/>
</dbReference>
<dbReference type="GO" id="GO:0042594">
    <property type="term" value="P:response to starvation"/>
    <property type="evidence" value="ECO:0007669"/>
    <property type="project" value="TreeGrafter"/>
</dbReference>
<accession>A0A9X2KV38</accession>
<dbReference type="InterPro" id="IPR033655">
    <property type="entry name" value="TGS_RelA/SpoT"/>
</dbReference>
<reference evidence="9" key="1">
    <citation type="submission" date="2022-05" db="EMBL/GenBank/DDBJ databases">
        <authorList>
            <person name="Sun H.-N."/>
        </authorList>
    </citation>
    <scope>NUCLEOTIDE SEQUENCE</scope>
    <source>
        <strain evidence="9">HB14</strain>
    </source>
</reference>
<dbReference type="InterPro" id="IPR006674">
    <property type="entry name" value="HD_domain"/>
</dbReference>
<evidence type="ECO:0000313" key="10">
    <source>
        <dbReference type="Proteomes" id="UP001139319"/>
    </source>
</evidence>
<dbReference type="PROSITE" id="PS51831">
    <property type="entry name" value="HD"/>
    <property type="match status" value="1"/>
</dbReference>
<dbReference type="Gene3D" id="3.30.460.10">
    <property type="entry name" value="Beta Polymerase, domain 2"/>
    <property type="match status" value="1"/>
</dbReference>
<evidence type="ECO:0000259" key="7">
    <source>
        <dbReference type="PROSITE" id="PS51831"/>
    </source>
</evidence>
<evidence type="ECO:0000256" key="1">
    <source>
        <dbReference type="ARBA" id="ARBA00022801"/>
    </source>
</evidence>
<dbReference type="CDD" id="cd01668">
    <property type="entry name" value="TGS_RSH"/>
    <property type="match status" value="1"/>
</dbReference>
<dbReference type="CDD" id="cd04876">
    <property type="entry name" value="ACT_RelA-SpoT"/>
    <property type="match status" value="1"/>
</dbReference>
<feature type="domain" description="ACT" evidence="6">
    <location>
        <begin position="630"/>
        <end position="704"/>
    </location>
</feature>
<comment type="function">
    <text evidence="5">In eubacteria ppGpp (guanosine 3'-diphosphate 5'-diphosphate) is a mediator of the stringent response that coordinates a variety of cellular activities in response to changes in nutritional abundance.</text>
</comment>
<evidence type="ECO:0000259" key="8">
    <source>
        <dbReference type="PROSITE" id="PS51880"/>
    </source>
</evidence>
<evidence type="ECO:0000256" key="2">
    <source>
        <dbReference type="ARBA" id="ARBA00024329"/>
    </source>
</evidence>
<dbReference type="GO" id="GO:0008728">
    <property type="term" value="F:GTP diphosphokinase activity"/>
    <property type="evidence" value="ECO:0007669"/>
    <property type="project" value="TreeGrafter"/>
</dbReference>
<evidence type="ECO:0000256" key="4">
    <source>
        <dbReference type="ARBA" id="ARBA00047968"/>
    </source>
</evidence>
<dbReference type="Gene3D" id="1.10.3210.10">
    <property type="entry name" value="Hypothetical protein af1432"/>
    <property type="match status" value="1"/>
</dbReference>
<dbReference type="InterPro" id="IPR004811">
    <property type="entry name" value="RelA/Spo_fam"/>
</dbReference>
<dbReference type="InterPro" id="IPR002912">
    <property type="entry name" value="ACT_dom"/>
</dbReference>
<dbReference type="EMBL" id="JAMFTH010000009">
    <property type="protein sequence ID" value="MCP8901019.1"/>
    <property type="molecule type" value="Genomic_DNA"/>
</dbReference>
<dbReference type="FunFam" id="3.10.20.30:FF:000002">
    <property type="entry name" value="GTP pyrophosphokinase (RelA/SpoT)"/>
    <property type="match status" value="1"/>
</dbReference>
<dbReference type="InterPro" id="IPR043519">
    <property type="entry name" value="NT_sf"/>
</dbReference>
<evidence type="ECO:0000256" key="5">
    <source>
        <dbReference type="RuleBase" id="RU003847"/>
    </source>
</evidence>
<dbReference type="GO" id="GO:0015949">
    <property type="term" value="P:nucleobase-containing small molecule interconversion"/>
    <property type="evidence" value="ECO:0007669"/>
    <property type="project" value="UniProtKB-ARBA"/>
</dbReference>
<dbReference type="Pfam" id="PF13328">
    <property type="entry name" value="HD_4"/>
    <property type="match status" value="1"/>
</dbReference>
<feature type="domain" description="TGS" evidence="8">
    <location>
        <begin position="387"/>
        <end position="448"/>
    </location>
</feature>
<dbReference type="Pfam" id="PF02824">
    <property type="entry name" value="TGS"/>
    <property type="match status" value="1"/>
</dbReference>
<dbReference type="SUPFAM" id="SSF109604">
    <property type="entry name" value="HD-domain/PDEase-like"/>
    <property type="match status" value="1"/>
</dbReference>
<comment type="pathway">
    <text evidence="2">Purine metabolism; ppGpp biosynthesis; ppGpp from GDP: step 1/1.</text>
</comment>
<dbReference type="SMART" id="SM00471">
    <property type="entry name" value="HDc"/>
    <property type="match status" value="1"/>
</dbReference>
<dbReference type="PANTHER" id="PTHR21262:SF36">
    <property type="entry name" value="BIFUNCTIONAL (P)PPGPP SYNTHASE_HYDROLASE SPOT"/>
    <property type="match status" value="1"/>
</dbReference>
<dbReference type="Pfam" id="PF19296">
    <property type="entry name" value="RelA_AH_RIS"/>
    <property type="match status" value="1"/>
</dbReference>
<dbReference type="InterPro" id="IPR004095">
    <property type="entry name" value="TGS"/>
</dbReference>
<dbReference type="NCBIfam" id="TIGR00691">
    <property type="entry name" value="spoT_relA"/>
    <property type="match status" value="1"/>
</dbReference>
<dbReference type="CDD" id="cd05399">
    <property type="entry name" value="NT_Rel-Spo_like"/>
    <property type="match status" value="1"/>
</dbReference>
<reference evidence="9" key="2">
    <citation type="submission" date="2023-01" db="EMBL/GenBank/DDBJ databases">
        <title>Gilvimarinus xylanilyticus HB14 isolated from Caulerpa lentillifera aquaculture base in Hainan, China.</title>
        <authorList>
            <person name="Zhang Y.-J."/>
        </authorList>
    </citation>
    <scope>NUCLEOTIDE SEQUENCE</scope>
    <source>
        <strain evidence="9">HB14</strain>
    </source>
</reference>
<evidence type="ECO:0000259" key="6">
    <source>
        <dbReference type="PROSITE" id="PS51671"/>
    </source>
</evidence>
<dbReference type="AlphaFoldDB" id="A0A9X2KV38"/>
<dbReference type="CDD" id="cd00077">
    <property type="entry name" value="HDc"/>
    <property type="match status" value="1"/>
</dbReference>
<evidence type="ECO:0000313" key="9">
    <source>
        <dbReference type="EMBL" id="MCP8901019.1"/>
    </source>
</evidence>
<dbReference type="InterPro" id="IPR012675">
    <property type="entry name" value="Beta-grasp_dom_sf"/>
</dbReference>
<dbReference type="Pfam" id="PF13291">
    <property type="entry name" value="ACT_4"/>
    <property type="match status" value="1"/>
</dbReference>
<dbReference type="Pfam" id="PF04607">
    <property type="entry name" value="RelA_SpoT"/>
    <property type="match status" value="1"/>
</dbReference>
<feature type="domain" description="HD" evidence="7">
    <location>
        <begin position="45"/>
        <end position="144"/>
    </location>
</feature>
<dbReference type="GO" id="GO:0008893">
    <property type="term" value="F:guanosine-3',5'-bis(diphosphate) 3'-diphosphatase activity"/>
    <property type="evidence" value="ECO:0007669"/>
    <property type="project" value="UniProtKB-EC"/>
</dbReference>
<dbReference type="FunFam" id="3.30.460.10:FF:000001">
    <property type="entry name" value="GTP pyrophosphokinase RelA"/>
    <property type="match status" value="1"/>
</dbReference>
<dbReference type="InterPro" id="IPR012676">
    <property type="entry name" value="TGS-like"/>
</dbReference>
<comment type="similarity">
    <text evidence="5">Belongs to the relA/spoT family.</text>
</comment>
<protein>
    <recommendedName>
        <fullName evidence="3">guanosine-3',5'-bis(diphosphate) 3'-diphosphatase</fullName>
        <ecNumber evidence="3">3.1.7.2</ecNumber>
    </recommendedName>
</protein>
<evidence type="ECO:0000256" key="3">
    <source>
        <dbReference type="ARBA" id="ARBA00024387"/>
    </source>
</evidence>
<dbReference type="InterPro" id="IPR003607">
    <property type="entry name" value="HD/PDEase_dom"/>
</dbReference>
<dbReference type="SUPFAM" id="SSF55021">
    <property type="entry name" value="ACT-like"/>
    <property type="match status" value="1"/>
</dbReference>
<dbReference type="RefSeq" id="WP_253969306.1">
    <property type="nucleotide sequence ID" value="NZ_JAMFTH010000009.1"/>
</dbReference>
<dbReference type="FunFam" id="1.10.3210.10:FF:000001">
    <property type="entry name" value="GTP pyrophosphokinase RelA"/>
    <property type="match status" value="1"/>
</dbReference>
<dbReference type="EC" id="3.1.7.2" evidence="3"/>
<dbReference type="SUPFAM" id="SSF81301">
    <property type="entry name" value="Nucleotidyltransferase"/>
    <property type="match status" value="1"/>
</dbReference>
<dbReference type="SMART" id="SM00954">
    <property type="entry name" value="RelA_SpoT"/>
    <property type="match status" value="1"/>
</dbReference>
<comment type="catalytic activity">
    <reaction evidence="4">
        <text>guanosine 3',5'-bis(diphosphate) + H2O = GDP + diphosphate + H(+)</text>
        <dbReference type="Rhea" id="RHEA:14253"/>
        <dbReference type="ChEBI" id="CHEBI:15377"/>
        <dbReference type="ChEBI" id="CHEBI:15378"/>
        <dbReference type="ChEBI" id="CHEBI:33019"/>
        <dbReference type="ChEBI" id="CHEBI:58189"/>
        <dbReference type="ChEBI" id="CHEBI:77828"/>
        <dbReference type="EC" id="3.1.7.2"/>
    </reaction>
</comment>
<keyword evidence="1" id="KW-0378">Hydrolase</keyword>